<feature type="domain" description="HTH tetR-type" evidence="6">
    <location>
        <begin position="10"/>
        <end position="70"/>
    </location>
</feature>
<keyword evidence="3 5" id="KW-0238">DNA-binding</keyword>
<dbReference type="PRINTS" id="PR00455">
    <property type="entry name" value="HTHTETR"/>
</dbReference>
<dbReference type="PANTHER" id="PTHR47506:SF6">
    <property type="entry name" value="HTH-TYPE TRANSCRIPTIONAL REPRESSOR NEMR"/>
    <property type="match status" value="1"/>
</dbReference>
<name>A0A918C9F8_9DEIO</name>
<accession>A0A918C9F8</accession>
<evidence type="ECO:0000256" key="2">
    <source>
        <dbReference type="ARBA" id="ARBA00023015"/>
    </source>
</evidence>
<organism evidence="7 8">
    <name type="scientific">Deinococcus ruber</name>
    <dbReference type="NCBI Taxonomy" id="1848197"/>
    <lineage>
        <taxon>Bacteria</taxon>
        <taxon>Thermotogati</taxon>
        <taxon>Deinococcota</taxon>
        <taxon>Deinococci</taxon>
        <taxon>Deinococcales</taxon>
        <taxon>Deinococcaceae</taxon>
        <taxon>Deinococcus</taxon>
    </lineage>
</organism>
<dbReference type="PROSITE" id="PS50977">
    <property type="entry name" value="HTH_TETR_2"/>
    <property type="match status" value="1"/>
</dbReference>
<comment type="caution">
    <text evidence="7">The sequence shown here is derived from an EMBL/GenBank/DDBJ whole genome shotgun (WGS) entry which is preliminary data.</text>
</comment>
<evidence type="ECO:0000313" key="7">
    <source>
        <dbReference type="EMBL" id="GGR12492.1"/>
    </source>
</evidence>
<sequence length="207" mass="22412">MPKVSGAHLEERRVQILDAAAQVFAQGGFHATSMADVIQASGLSAGSMYRYFRSKDDLIGGVVERLMETVMTELLRVGQQAAPGLATLPLSIQAAQHLLSAHPLISSLLPQLWTEAARDEAIRGRAQMFYGRLLAHFRGSIEREQANGHLSADLNAEAVAQVGLALIQGYMVQRLLLQENVNPALYVQTVQQLIGTEQPVTAEPATT</sequence>
<dbReference type="InterPro" id="IPR023772">
    <property type="entry name" value="DNA-bd_HTH_TetR-type_CS"/>
</dbReference>
<dbReference type="Gene3D" id="1.10.357.10">
    <property type="entry name" value="Tetracycline Repressor, domain 2"/>
    <property type="match status" value="1"/>
</dbReference>
<dbReference type="AlphaFoldDB" id="A0A918C9F8"/>
<dbReference type="RefSeq" id="WP_189091013.1">
    <property type="nucleotide sequence ID" value="NZ_BMQL01000014.1"/>
</dbReference>
<dbReference type="GO" id="GO:0003677">
    <property type="term" value="F:DNA binding"/>
    <property type="evidence" value="ECO:0007669"/>
    <property type="project" value="UniProtKB-UniRule"/>
</dbReference>
<keyword evidence="8" id="KW-1185">Reference proteome</keyword>
<evidence type="ECO:0000259" key="6">
    <source>
        <dbReference type="PROSITE" id="PS50977"/>
    </source>
</evidence>
<dbReference type="Pfam" id="PF00440">
    <property type="entry name" value="TetR_N"/>
    <property type="match status" value="1"/>
</dbReference>
<dbReference type="InterPro" id="IPR001647">
    <property type="entry name" value="HTH_TetR"/>
</dbReference>
<dbReference type="InterPro" id="IPR039538">
    <property type="entry name" value="BetI_C"/>
</dbReference>
<dbReference type="EMBL" id="BMQL01000014">
    <property type="protein sequence ID" value="GGR12492.1"/>
    <property type="molecule type" value="Genomic_DNA"/>
</dbReference>
<reference evidence="7" key="1">
    <citation type="journal article" date="2014" name="Int. J. Syst. Evol. Microbiol.">
        <title>Complete genome sequence of Corynebacterium casei LMG S-19264T (=DSM 44701T), isolated from a smear-ripened cheese.</title>
        <authorList>
            <consortium name="US DOE Joint Genome Institute (JGI-PGF)"/>
            <person name="Walter F."/>
            <person name="Albersmeier A."/>
            <person name="Kalinowski J."/>
            <person name="Ruckert C."/>
        </authorList>
    </citation>
    <scope>NUCLEOTIDE SEQUENCE</scope>
    <source>
        <strain evidence="7">JCM 31311</strain>
    </source>
</reference>
<keyword evidence="2" id="KW-0805">Transcription regulation</keyword>
<evidence type="ECO:0000256" key="1">
    <source>
        <dbReference type="ARBA" id="ARBA00022491"/>
    </source>
</evidence>
<reference evidence="7" key="2">
    <citation type="submission" date="2020-09" db="EMBL/GenBank/DDBJ databases">
        <authorList>
            <person name="Sun Q."/>
            <person name="Ohkuma M."/>
        </authorList>
    </citation>
    <scope>NUCLEOTIDE SEQUENCE</scope>
    <source>
        <strain evidence="7">JCM 31311</strain>
    </source>
</reference>
<dbReference type="PROSITE" id="PS01081">
    <property type="entry name" value="HTH_TETR_1"/>
    <property type="match status" value="1"/>
</dbReference>
<dbReference type="PANTHER" id="PTHR47506">
    <property type="entry name" value="TRANSCRIPTIONAL REGULATORY PROTEIN"/>
    <property type="match status" value="1"/>
</dbReference>
<feature type="DNA-binding region" description="H-T-H motif" evidence="5">
    <location>
        <begin position="33"/>
        <end position="52"/>
    </location>
</feature>
<dbReference type="Pfam" id="PF13977">
    <property type="entry name" value="TetR_C_6"/>
    <property type="match status" value="1"/>
</dbReference>
<dbReference type="Proteomes" id="UP000603865">
    <property type="component" value="Unassembled WGS sequence"/>
</dbReference>
<gene>
    <name evidence="7" type="ORF">GCM10008957_26770</name>
</gene>
<proteinExistence type="predicted"/>
<keyword evidence="1" id="KW-0678">Repressor</keyword>
<protein>
    <submittedName>
        <fullName evidence="7">TetR family transcriptional regulator</fullName>
    </submittedName>
</protein>
<keyword evidence="4" id="KW-0804">Transcription</keyword>
<dbReference type="InterPro" id="IPR036271">
    <property type="entry name" value="Tet_transcr_reg_TetR-rel_C_sf"/>
</dbReference>
<dbReference type="InterPro" id="IPR009057">
    <property type="entry name" value="Homeodomain-like_sf"/>
</dbReference>
<evidence type="ECO:0000256" key="5">
    <source>
        <dbReference type="PROSITE-ProRule" id="PRU00335"/>
    </source>
</evidence>
<evidence type="ECO:0000256" key="4">
    <source>
        <dbReference type="ARBA" id="ARBA00023163"/>
    </source>
</evidence>
<evidence type="ECO:0000256" key="3">
    <source>
        <dbReference type="ARBA" id="ARBA00023125"/>
    </source>
</evidence>
<evidence type="ECO:0000313" key="8">
    <source>
        <dbReference type="Proteomes" id="UP000603865"/>
    </source>
</evidence>
<dbReference type="SUPFAM" id="SSF46689">
    <property type="entry name" value="Homeodomain-like"/>
    <property type="match status" value="1"/>
</dbReference>
<dbReference type="SUPFAM" id="SSF48498">
    <property type="entry name" value="Tetracyclin repressor-like, C-terminal domain"/>
    <property type="match status" value="1"/>
</dbReference>